<evidence type="ECO:0000313" key="1">
    <source>
        <dbReference type="EMBL" id="NMH77229.1"/>
    </source>
</evidence>
<comment type="caution">
    <text evidence="1">The sequence shown here is derived from an EMBL/GenBank/DDBJ whole genome shotgun (WGS) entry which is preliminary data.</text>
</comment>
<keyword evidence="1" id="KW-0540">Nuclease</keyword>
<dbReference type="GO" id="GO:0004519">
    <property type="term" value="F:endonuclease activity"/>
    <property type="evidence" value="ECO:0007669"/>
    <property type="project" value="UniProtKB-KW"/>
</dbReference>
<accession>A0ABX1RBF3</accession>
<dbReference type="InterPro" id="IPR011335">
    <property type="entry name" value="Restrct_endonuc-II-like"/>
</dbReference>
<dbReference type="RefSeq" id="WP_169395299.1">
    <property type="nucleotide sequence ID" value="NZ_BAAAJH010000001.1"/>
</dbReference>
<dbReference type="EMBL" id="JAAXKY010000020">
    <property type="protein sequence ID" value="NMH77229.1"/>
    <property type="molecule type" value="Genomic_DNA"/>
</dbReference>
<organism evidence="1 2">
    <name type="scientific">Pseudonocardia xinjiangensis</name>
    <dbReference type="NCBI Taxonomy" id="75289"/>
    <lineage>
        <taxon>Bacteria</taxon>
        <taxon>Bacillati</taxon>
        <taxon>Actinomycetota</taxon>
        <taxon>Actinomycetes</taxon>
        <taxon>Pseudonocardiales</taxon>
        <taxon>Pseudonocardiaceae</taxon>
        <taxon>Pseudonocardia</taxon>
    </lineage>
</organism>
<sequence>MLSRSALRGYVLEELLAKLLQRSGYSLLVREEQDPIALSPAANGLRVRGRGSEHQVDVLGELDWPIPFSLPVRLFVEAKYRGSAVGLADVRNALGVINDVNEHYSAAAASNALPRPFRRYHYRYALFSASGFTADAQQFAYAQQISLVELDGPAFRWLLDAASRAADELLELALSAGLDSFPVNQMREAFRRALGTWTVTGDGNDSAEDGGVEDDFGVARSRAERAAGGVGATSSLPAAELAAIAAQLVELDGALYFGFTAAPFLLVVQPDDPESFDRLGRADGDAEPARLAFAGPRGGSGEWVLVADDGSVLRFGLAPLYEQFVLGAAPSDLRRDGRRSGASRSVTVLGETSDVTLRFVPVAEVGAGDGSLDDDRTSLLRAMRADPALEYRGDRDRVVSAIDRWSWAAAARLVYTLRAEGRPQAEVIIAAARNGGFLDRATVYRIAEFSPQRTLRGFTRPAKRITAILHSEGVVAADVAPPLVALYDHGVLATRFQVPPEFVEILPSIFD</sequence>
<protein>
    <submittedName>
        <fullName evidence="1">Restriction endonuclease</fullName>
    </submittedName>
</protein>
<dbReference type="Proteomes" id="UP001296706">
    <property type="component" value="Unassembled WGS sequence"/>
</dbReference>
<reference evidence="1 2" key="1">
    <citation type="submission" date="2020-04" db="EMBL/GenBank/DDBJ databases">
        <authorList>
            <person name="Klaysubun C."/>
            <person name="Duangmal K."/>
            <person name="Lipun K."/>
        </authorList>
    </citation>
    <scope>NUCLEOTIDE SEQUENCE [LARGE SCALE GENOMIC DNA]</scope>
    <source>
        <strain evidence="1 2">JCM 11839</strain>
    </source>
</reference>
<dbReference type="SUPFAM" id="SSF52980">
    <property type="entry name" value="Restriction endonuclease-like"/>
    <property type="match status" value="1"/>
</dbReference>
<keyword evidence="2" id="KW-1185">Reference proteome</keyword>
<proteinExistence type="predicted"/>
<keyword evidence="1" id="KW-0255">Endonuclease</keyword>
<evidence type="ECO:0000313" key="2">
    <source>
        <dbReference type="Proteomes" id="UP001296706"/>
    </source>
</evidence>
<name>A0ABX1RBF3_9PSEU</name>
<keyword evidence="1" id="KW-0378">Hydrolase</keyword>
<gene>
    <name evidence="1" type="ORF">HF577_09005</name>
</gene>